<name>S8A725_DACHA</name>
<sequence>MAENPASPGEAAFGINEISGFYGPGGTICYFLTMLAFLFDLFGWFYADWQHKQKNLDQELEDEAPLLPTTSIGMAEMEPTIEAQTGSQEETETESFPPEVLASRVESKCEQLQSPHLFRVPVVITPHRMVH</sequence>
<dbReference type="Proteomes" id="UP000015100">
    <property type="component" value="Unassembled WGS sequence"/>
</dbReference>
<accession>S8A725</accession>
<keyword evidence="2" id="KW-0472">Membrane</keyword>
<dbReference type="EMBL" id="AQGS01000538">
    <property type="protein sequence ID" value="EPS38659.1"/>
    <property type="molecule type" value="Genomic_DNA"/>
</dbReference>
<keyword evidence="4" id="KW-1185">Reference proteome</keyword>
<evidence type="ECO:0000313" key="4">
    <source>
        <dbReference type="Proteomes" id="UP000015100"/>
    </source>
</evidence>
<feature type="region of interest" description="Disordered" evidence="1">
    <location>
        <begin position="76"/>
        <end position="101"/>
    </location>
</feature>
<evidence type="ECO:0000313" key="3">
    <source>
        <dbReference type="EMBL" id="EPS38659.1"/>
    </source>
</evidence>
<evidence type="ECO:0000256" key="1">
    <source>
        <dbReference type="SAM" id="MobiDB-lite"/>
    </source>
</evidence>
<dbReference type="OrthoDB" id="10671167at2759"/>
<keyword evidence="2" id="KW-1133">Transmembrane helix</keyword>
<reference evidence="3 4" key="1">
    <citation type="journal article" date="2013" name="PLoS Genet.">
        <title>Genomic mechanisms accounting for the adaptation to parasitism in nematode-trapping fungi.</title>
        <authorList>
            <person name="Meerupati T."/>
            <person name="Andersson K.M."/>
            <person name="Friman E."/>
            <person name="Kumar D."/>
            <person name="Tunlid A."/>
            <person name="Ahren D."/>
        </authorList>
    </citation>
    <scope>NUCLEOTIDE SEQUENCE [LARGE SCALE GENOMIC DNA]</scope>
    <source>
        <strain evidence="3 4">CBS 200.50</strain>
    </source>
</reference>
<reference evidence="4" key="2">
    <citation type="submission" date="2013-04" db="EMBL/GenBank/DDBJ databases">
        <title>Genomic mechanisms accounting for the adaptation to parasitism in nematode-trapping fungi.</title>
        <authorList>
            <person name="Ahren D.G."/>
        </authorList>
    </citation>
    <scope>NUCLEOTIDE SEQUENCE [LARGE SCALE GENOMIC DNA]</scope>
    <source>
        <strain evidence="4">CBS 200.50</strain>
    </source>
</reference>
<comment type="caution">
    <text evidence="3">The sequence shown here is derived from an EMBL/GenBank/DDBJ whole genome shotgun (WGS) entry which is preliminary data.</text>
</comment>
<dbReference type="AlphaFoldDB" id="S8A725"/>
<keyword evidence="2" id="KW-0812">Transmembrane</keyword>
<organism evidence="3 4">
    <name type="scientific">Dactylellina haptotyla (strain CBS 200.50)</name>
    <name type="common">Nematode-trapping fungus</name>
    <name type="synonym">Monacrosporium haptotylum</name>
    <dbReference type="NCBI Taxonomy" id="1284197"/>
    <lineage>
        <taxon>Eukaryota</taxon>
        <taxon>Fungi</taxon>
        <taxon>Dikarya</taxon>
        <taxon>Ascomycota</taxon>
        <taxon>Pezizomycotina</taxon>
        <taxon>Orbiliomycetes</taxon>
        <taxon>Orbiliales</taxon>
        <taxon>Orbiliaceae</taxon>
        <taxon>Dactylellina</taxon>
    </lineage>
</organism>
<dbReference type="HOGENOM" id="CLU_1927532_0_0_1"/>
<gene>
    <name evidence="3" type="ORF">H072_7622</name>
</gene>
<feature type="transmembrane region" description="Helical" evidence="2">
    <location>
        <begin position="28"/>
        <end position="47"/>
    </location>
</feature>
<protein>
    <submittedName>
        <fullName evidence="3">Uncharacterized protein</fullName>
    </submittedName>
</protein>
<proteinExistence type="predicted"/>
<evidence type="ECO:0000256" key="2">
    <source>
        <dbReference type="SAM" id="Phobius"/>
    </source>
</evidence>